<evidence type="ECO:0000313" key="11">
    <source>
        <dbReference type="Proteomes" id="UP001187221"/>
    </source>
</evidence>
<evidence type="ECO:0000256" key="4">
    <source>
        <dbReference type="ARBA" id="ARBA00022723"/>
    </source>
</evidence>
<dbReference type="InterPro" id="IPR031691">
    <property type="entry name" value="LIAS_N"/>
</dbReference>
<protein>
    <recommendedName>
        <fullName evidence="8">Lipoyl synthase</fullName>
        <ecNumber evidence="8">2.8.1.8</ecNumber>
    </recommendedName>
    <alternativeName>
        <fullName evidence="8">Lip-syn</fullName>
        <shortName evidence="8">LS</shortName>
    </alternativeName>
    <alternativeName>
        <fullName evidence="8">Lipoate synthase</fullName>
    </alternativeName>
    <alternativeName>
        <fullName evidence="8">Lipoic acid synthase</fullName>
    </alternativeName>
    <alternativeName>
        <fullName evidence="8">Sulfur insertion protein LipA</fullName>
    </alternativeName>
</protein>
<keyword evidence="2 8" id="KW-0808">Transferase</keyword>
<keyword evidence="6 8" id="KW-0411">Iron-sulfur</keyword>
<dbReference type="PANTHER" id="PTHR10949:SF0">
    <property type="entry name" value="LIPOYL SYNTHASE, MITOCHONDRIAL"/>
    <property type="match status" value="1"/>
</dbReference>
<dbReference type="InterPro" id="IPR007197">
    <property type="entry name" value="rSAM"/>
</dbReference>
<keyword evidence="11" id="KW-1185">Reference proteome</keyword>
<dbReference type="SFLD" id="SFLDG01058">
    <property type="entry name" value="lipoyl_synthase_like"/>
    <property type="match status" value="1"/>
</dbReference>
<proteinExistence type="inferred from homology"/>
<sequence>MANGHAVFDWHFQVLEVMPICTPMTEPASNRTIAQASVETVDQARPERNRKPDWIRVKAPGSKGYGETRQLMRDLKLNTVCEEAACPNIGECWTKKHATVMILGDVCTRACAFCNVKTGMPRMVDASEPGHVGEAAAQMGLEHIVITSVDRDDLPDGGAGQFVKVIRALREQTPSTTIEILTPDFRNKMERAVAAIVEAGPDVYNHNLETVPRLYPTIRPGARYYASLRLLEQVKRLNPMIFTKSGIMLGLGEERLEVHQVMDDMRSAQIDFLTMGQYLQPTPKHTKVMEFVTPKAFDAYGAIARAKGFLQVASSPLTRSSYHAGEDFAQMKAAREAQLAKAAARTGAA</sequence>
<dbReference type="NCBIfam" id="TIGR00510">
    <property type="entry name" value="lipA"/>
    <property type="match status" value="1"/>
</dbReference>
<comment type="similarity">
    <text evidence="8">Belongs to the radical SAM superfamily. Lipoyl synthase family.</text>
</comment>
<dbReference type="SFLD" id="SFLDF00271">
    <property type="entry name" value="lipoyl_synthase"/>
    <property type="match status" value="1"/>
</dbReference>
<dbReference type="EMBL" id="BTFW01000001">
    <property type="protein sequence ID" value="GMM60047.1"/>
    <property type="molecule type" value="Genomic_DNA"/>
</dbReference>
<dbReference type="EC" id="2.8.1.8" evidence="8"/>
<feature type="binding site" evidence="8">
    <location>
        <position position="81"/>
    </location>
    <ligand>
        <name>[4Fe-4S] cluster</name>
        <dbReference type="ChEBI" id="CHEBI:49883"/>
        <label>1</label>
    </ligand>
</feature>
<feature type="domain" description="Radical SAM core" evidence="9">
    <location>
        <begin position="93"/>
        <end position="310"/>
    </location>
</feature>
<evidence type="ECO:0000259" key="9">
    <source>
        <dbReference type="PROSITE" id="PS51918"/>
    </source>
</evidence>
<evidence type="ECO:0000256" key="5">
    <source>
        <dbReference type="ARBA" id="ARBA00023004"/>
    </source>
</evidence>
<keyword evidence="4 8" id="KW-0479">Metal-binding</keyword>
<dbReference type="Pfam" id="PF16881">
    <property type="entry name" value="LIAS_N"/>
    <property type="match status" value="1"/>
</dbReference>
<dbReference type="NCBIfam" id="NF009544">
    <property type="entry name" value="PRK12928.1"/>
    <property type="match status" value="1"/>
</dbReference>
<comment type="cofactor">
    <cofactor evidence="8">
        <name>[4Fe-4S] cluster</name>
        <dbReference type="ChEBI" id="CHEBI:49883"/>
    </cofactor>
    <text evidence="8">Binds 2 [4Fe-4S] clusters per subunit. One cluster is coordinated with 3 cysteines and an exchangeable S-adenosyl-L-methionine.</text>
</comment>
<evidence type="ECO:0000256" key="2">
    <source>
        <dbReference type="ARBA" id="ARBA00022679"/>
    </source>
</evidence>
<evidence type="ECO:0000313" key="10">
    <source>
        <dbReference type="EMBL" id="GMM60047.1"/>
    </source>
</evidence>
<comment type="catalytic activity">
    <reaction evidence="7 8">
        <text>[[Fe-S] cluster scaffold protein carrying a second [4Fe-4S](2+) cluster] + N(6)-octanoyl-L-lysyl-[protein] + 2 oxidized [2Fe-2S]-[ferredoxin] + 2 S-adenosyl-L-methionine + 4 H(+) = [[Fe-S] cluster scaffold protein] + N(6)-[(R)-dihydrolipoyl]-L-lysyl-[protein] + 4 Fe(3+) + 2 hydrogen sulfide + 2 5'-deoxyadenosine + 2 L-methionine + 2 reduced [2Fe-2S]-[ferredoxin]</text>
        <dbReference type="Rhea" id="RHEA:16585"/>
        <dbReference type="Rhea" id="RHEA-COMP:9928"/>
        <dbReference type="Rhea" id="RHEA-COMP:10000"/>
        <dbReference type="Rhea" id="RHEA-COMP:10001"/>
        <dbReference type="Rhea" id="RHEA-COMP:10475"/>
        <dbReference type="Rhea" id="RHEA-COMP:14568"/>
        <dbReference type="Rhea" id="RHEA-COMP:14569"/>
        <dbReference type="ChEBI" id="CHEBI:15378"/>
        <dbReference type="ChEBI" id="CHEBI:17319"/>
        <dbReference type="ChEBI" id="CHEBI:29034"/>
        <dbReference type="ChEBI" id="CHEBI:29919"/>
        <dbReference type="ChEBI" id="CHEBI:33722"/>
        <dbReference type="ChEBI" id="CHEBI:33737"/>
        <dbReference type="ChEBI" id="CHEBI:33738"/>
        <dbReference type="ChEBI" id="CHEBI:57844"/>
        <dbReference type="ChEBI" id="CHEBI:59789"/>
        <dbReference type="ChEBI" id="CHEBI:78809"/>
        <dbReference type="ChEBI" id="CHEBI:83100"/>
        <dbReference type="EC" id="2.8.1.8"/>
    </reaction>
</comment>
<comment type="pathway">
    <text evidence="8">Protein modification; protein lipoylation via endogenous pathway; protein N(6)-(lipoyl)lysine from octanoyl-[acyl-carrier-protein]: step 2/2.</text>
</comment>
<comment type="subcellular location">
    <subcellularLocation>
        <location evidence="8">Cytoplasm</location>
    </subcellularLocation>
</comment>
<keyword evidence="8" id="KW-0963">Cytoplasm</keyword>
<evidence type="ECO:0000256" key="3">
    <source>
        <dbReference type="ARBA" id="ARBA00022691"/>
    </source>
</evidence>
<dbReference type="CDD" id="cd01335">
    <property type="entry name" value="Radical_SAM"/>
    <property type="match status" value="1"/>
</dbReference>
<dbReference type="InterPro" id="IPR003698">
    <property type="entry name" value="Lipoyl_synth"/>
</dbReference>
<comment type="function">
    <text evidence="8">Catalyzes the radical-mediated insertion of two sulfur atoms into the C-6 and C-8 positions of the octanoyl moiety bound to the lipoyl domains of lipoate-dependent enzymes, thereby converting the octanoylated domains into lipoylated derivatives.</text>
</comment>
<feature type="binding site" evidence="8">
    <location>
        <position position="107"/>
    </location>
    <ligand>
        <name>[4Fe-4S] cluster</name>
        <dbReference type="ChEBI" id="CHEBI:49883"/>
        <label>2</label>
        <note>4Fe-4S-S-AdoMet</note>
    </ligand>
</feature>
<gene>
    <name evidence="8 10" type="primary">lipA</name>
    <name evidence="10" type="ORF">NUTIK01_08240</name>
</gene>
<evidence type="ECO:0000256" key="8">
    <source>
        <dbReference type="HAMAP-Rule" id="MF_00206"/>
    </source>
</evidence>
<dbReference type="InterPro" id="IPR013785">
    <property type="entry name" value="Aldolase_TIM"/>
</dbReference>
<dbReference type="Proteomes" id="UP001187221">
    <property type="component" value="Unassembled WGS sequence"/>
</dbReference>
<dbReference type="PROSITE" id="PS51918">
    <property type="entry name" value="RADICAL_SAM"/>
    <property type="match status" value="1"/>
</dbReference>
<dbReference type="InterPro" id="IPR006638">
    <property type="entry name" value="Elp3/MiaA/NifB-like_rSAM"/>
</dbReference>
<feature type="binding site" evidence="8">
    <location>
        <position position="111"/>
    </location>
    <ligand>
        <name>[4Fe-4S] cluster</name>
        <dbReference type="ChEBI" id="CHEBI:49883"/>
        <label>2</label>
        <note>4Fe-4S-S-AdoMet</note>
    </ligand>
</feature>
<dbReference type="PIRSF" id="PIRSF005963">
    <property type="entry name" value="Lipoyl_synth"/>
    <property type="match status" value="1"/>
</dbReference>
<feature type="binding site" evidence="8">
    <location>
        <position position="114"/>
    </location>
    <ligand>
        <name>[4Fe-4S] cluster</name>
        <dbReference type="ChEBI" id="CHEBI:49883"/>
        <label>2</label>
        <note>4Fe-4S-S-AdoMet</note>
    </ligand>
</feature>
<dbReference type="InterPro" id="IPR058240">
    <property type="entry name" value="rSAM_sf"/>
</dbReference>
<evidence type="ECO:0000256" key="1">
    <source>
        <dbReference type="ARBA" id="ARBA00022485"/>
    </source>
</evidence>
<keyword evidence="5 8" id="KW-0408">Iron</keyword>
<feature type="binding site" evidence="8">
    <location>
        <position position="321"/>
    </location>
    <ligand>
        <name>[4Fe-4S] cluster</name>
        <dbReference type="ChEBI" id="CHEBI:49883"/>
        <label>1</label>
    </ligand>
</feature>
<keyword evidence="3 8" id="KW-0949">S-adenosyl-L-methionine</keyword>
<name>A0ABQ6P440_9SPHN</name>
<evidence type="ECO:0000256" key="6">
    <source>
        <dbReference type="ARBA" id="ARBA00023014"/>
    </source>
</evidence>
<dbReference type="HAMAP" id="MF_00206">
    <property type="entry name" value="Lipoyl_synth"/>
    <property type="match status" value="1"/>
</dbReference>
<accession>A0ABQ6P440</accession>
<dbReference type="Pfam" id="PF04055">
    <property type="entry name" value="Radical_SAM"/>
    <property type="match status" value="1"/>
</dbReference>
<reference evidence="10 11" key="1">
    <citation type="submission" date="2023-06" db="EMBL/GenBank/DDBJ databases">
        <title>Draft genome sequence of Novosphingobium sp. strain IK01.</title>
        <authorList>
            <person name="Hatamoto M."/>
            <person name="Ikarashi T."/>
            <person name="Yamaguchi T."/>
        </authorList>
    </citation>
    <scope>NUCLEOTIDE SEQUENCE [LARGE SCALE GENOMIC DNA]</scope>
    <source>
        <strain evidence="10 11">IK01</strain>
    </source>
</reference>
<dbReference type="SMART" id="SM00729">
    <property type="entry name" value="Elp3"/>
    <property type="match status" value="1"/>
</dbReference>
<evidence type="ECO:0000256" key="7">
    <source>
        <dbReference type="ARBA" id="ARBA00047326"/>
    </source>
</evidence>
<comment type="caution">
    <text evidence="10">The sequence shown here is derived from an EMBL/GenBank/DDBJ whole genome shotgun (WGS) entry which is preliminary data.</text>
</comment>
<feature type="binding site" evidence="8">
    <location>
        <position position="92"/>
    </location>
    <ligand>
        <name>[4Fe-4S] cluster</name>
        <dbReference type="ChEBI" id="CHEBI:49883"/>
        <label>1</label>
    </ligand>
</feature>
<dbReference type="PANTHER" id="PTHR10949">
    <property type="entry name" value="LIPOYL SYNTHASE"/>
    <property type="match status" value="1"/>
</dbReference>
<keyword evidence="1 8" id="KW-0004">4Fe-4S</keyword>
<dbReference type="SUPFAM" id="SSF102114">
    <property type="entry name" value="Radical SAM enzymes"/>
    <property type="match status" value="1"/>
</dbReference>
<dbReference type="Gene3D" id="3.20.20.70">
    <property type="entry name" value="Aldolase class I"/>
    <property type="match status" value="1"/>
</dbReference>
<organism evidence="10 11">
    <name type="scientific">Novosphingobium pituita</name>
    <dbReference type="NCBI Taxonomy" id="3056842"/>
    <lineage>
        <taxon>Bacteria</taxon>
        <taxon>Pseudomonadati</taxon>
        <taxon>Pseudomonadota</taxon>
        <taxon>Alphaproteobacteria</taxon>
        <taxon>Sphingomonadales</taxon>
        <taxon>Sphingomonadaceae</taxon>
        <taxon>Novosphingobium</taxon>
    </lineage>
</organism>
<dbReference type="NCBIfam" id="NF004019">
    <property type="entry name" value="PRK05481.1"/>
    <property type="match status" value="1"/>
</dbReference>
<feature type="binding site" evidence="8">
    <location>
        <position position="86"/>
    </location>
    <ligand>
        <name>[4Fe-4S] cluster</name>
        <dbReference type="ChEBI" id="CHEBI:49883"/>
        <label>1</label>
    </ligand>
</feature>
<dbReference type="SFLD" id="SFLDS00029">
    <property type="entry name" value="Radical_SAM"/>
    <property type="match status" value="1"/>
</dbReference>